<protein>
    <recommendedName>
        <fullName evidence="3">S-adenosylmethionine:diacylglycerol 3-amino-3-carboxypropyl transferase</fullName>
    </recommendedName>
</protein>
<reference evidence="2" key="1">
    <citation type="submission" date="2010-12" db="EMBL/GenBank/DDBJ databases">
        <title>Complete sequence of chromosome 1 of Asticcacaulis excentricus CB 48.</title>
        <authorList>
            <consortium name="US DOE Joint Genome Institute"/>
            <person name="Lucas S."/>
            <person name="Copeland A."/>
            <person name="Lapidus A."/>
            <person name="Cheng J.-F."/>
            <person name="Bruce D."/>
            <person name="Goodwin L."/>
            <person name="Pitluck S."/>
            <person name="Teshima H."/>
            <person name="Davenport K."/>
            <person name="Detter J.C."/>
            <person name="Han C."/>
            <person name="Tapia R."/>
            <person name="Land M."/>
            <person name="Hauser L."/>
            <person name="Jeffries C."/>
            <person name="Kyrpides N."/>
            <person name="Ivanova N."/>
            <person name="Ovchinnikova G."/>
            <person name="Brun Y.V."/>
            <person name="Woyke T."/>
        </authorList>
    </citation>
    <scope>NUCLEOTIDE SEQUENCE [LARGE SCALE GENOMIC DNA]</scope>
    <source>
        <strain evidence="2">ATCC 15261 / DSM 4724 / KCTC 12464 / NCIMB 9791 / VKM B-1370 / CB 48</strain>
    </source>
</reference>
<dbReference type="Proteomes" id="UP000001492">
    <property type="component" value="Chromosome 1"/>
</dbReference>
<dbReference type="RefSeq" id="WP_013479532.1">
    <property type="nucleotide sequence ID" value="NC_014816.1"/>
</dbReference>
<dbReference type="HOGENOM" id="CLU_059322_0_0_5"/>
<dbReference type="OrthoDB" id="1522784at2"/>
<organism evidence="1 2">
    <name type="scientific">Asticcacaulis excentricus (strain ATCC 15261 / DSM 4724 / KCTC 12464 / NCIMB 9791 / VKM B-1370 / CB 48)</name>
    <dbReference type="NCBI Taxonomy" id="573065"/>
    <lineage>
        <taxon>Bacteria</taxon>
        <taxon>Pseudomonadati</taxon>
        <taxon>Pseudomonadota</taxon>
        <taxon>Alphaproteobacteria</taxon>
        <taxon>Caulobacterales</taxon>
        <taxon>Caulobacteraceae</taxon>
        <taxon>Asticcacaulis</taxon>
    </lineage>
</organism>
<keyword evidence="2" id="KW-1185">Reference proteome</keyword>
<dbReference type="InterPro" id="IPR021829">
    <property type="entry name" value="DUF3419"/>
</dbReference>
<proteinExistence type="predicted"/>
<dbReference type="STRING" id="573065.Astex_2042"/>
<evidence type="ECO:0008006" key="3">
    <source>
        <dbReference type="Google" id="ProtNLM"/>
    </source>
</evidence>
<dbReference type="PANTHER" id="PTHR47473">
    <property type="entry name" value="BTA1P"/>
    <property type="match status" value="1"/>
</dbReference>
<sequence length="362" mass="41420">MTASALDQSTIWYSASNEDAQSEIGALKPEGKKILTLTASGSRAFELLLADPSEVISIDQNPAQTALAEIYAVAYKHFDYDAFCRLTGLRQDEHRSALLDEALRHVSSDTERFWRANRNQAAGGLLYCGRWESFLRRFRQWAGSRRRALADELLHTHDLTTQALLWETRWDNWQWRLLLRVIALRGLWRHILREPGISYVPDDFDMTGYARARFEHLAKNLHIPELPFAWLVFNGAYHPDILPPYLTQKGHALIAQRIERLTLQTTDLRSFLTSAPTASLDGASLSDYASYCDENEQRAVWRELARTLRCGAVVCERKFFNKTGAGLPGEFGFTLDEALEDVLFRQDGAWFYSFVVARQVQK</sequence>
<name>E8RLG0_ASTEC</name>
<dbReference type="KEGG" id="aex:Astex_2042"/>
<dbReference type="eggNOG" id="COG5379">
    <property type="taxonomic scope" value="Bacteria"/>
</dbReference>
<evidence type="ECO:0000313" key="1">
    <source>
        <dbReference type="EMBL" id="ADU13704.1"/>
    </source>
</evidence>
<evidence type="ECO:0000313" key="2">
    <source>
        <dbReference type="Proteomes" id="UP000001492"/>
    </source>
</evidence>
<accession>E8RLG0</accession>
<dbReference type="AlphaFoldDB" id="E8RLG0"/>
<dbReference type="Pfam" id="PF11899">
    <property type="entry name" value="DUF3419"/>
    <property type="match status" value="1"/>
</dbReference>
<gene>
    <name evidence="1" type="ordered locus">Astex_2042</name>
</gene>
<dbReference type="EMBL" id="CP002395">
    <property type="protein sequence ID" value="ADU13704.1"/>
    <property type="molecule type" value="Genomic_DNA"/>
</dbReference>
<dbReference type="PANTHER" id="PTHR47473:SF1">
    <property type="entry name" value="METHYLTRANSFERASE DOMAIN-CONTAINING PROTEIN"/>
    <property type="match status" value="1"/>
</dbReference>